<evidence type="ECO:0000259" key="2">
    <source>
        <dbReference type="Pfam" id="PF23865"/>
    </source>
</evidence>
<dbReference type="InterPro" id="IPR055647">
    <property type="entry name" value="DUF7223"/>
</dbReference>
<evidence type="ECO:0000313" key="4">
    <source>
        <dbReference type="Proteomes" id="UP001295794"/>
    </source>
</evidence>
<organism evidence="3 4">
    <name type="scientific">Mycena citricolor</name>
    <dbReference type="NCBI Taxonomy" id="2018698"/>
    <lineage>
        <taxon>Eukaryota</taxon>
        <taxon>Fungi</taxon>
        <taxon>Dikarya</taxon>
        <taxon>Basidiomycota</taxon>
        <taxon>Agaricomycotina</taxon>
        <taxon>Agaricomycetes</taxon>
        <taxon>Agaricomycetidae</taxon>
        <taxon>Agaricales</taxon>
        <taxon>Marasmiineae</taxon>
        <taxon>Mycenaceae</taxon>
        <taxon>Mycena</taxon>
    </lineage>
</organism>
<name>A0AAD2HHW0_9AGAR</name>
<feature type="domain" description="DUF7223" evidence="2">
    <location>
        <begin position="280"/>
        <end position="441"/>
    </location>
</feature>
<dbReference type="AlphaFoldDB" id="A0AAD2HHW0"/>
<keyword evidence="4" id="KW-1185">Reference proteome</keyword>
<dbReference type="EMBL" id="CAVNYO010000402">
    <property type="protein sequence ID" value="CAK5274412.1"/>
    <property type="molecule type" value="Genomic_DNA"/>
</dbReference>
<feature type="signal peptide" evidence="1">
    <location>
        <begin position="1"/>
        <end position="16"/>
    </location>
</feature>
<accession>A0AAD2HHW0</accession>
<comment type="caution">
    <text evidence="3">The sequence shown here is derived from an EMBL/GenBank/DDBJ whole genome shotgun (WGS) entry which is preliminary data.</text>
</comment>
<proteinExistence type="predicted"/>
<feature type="chain" id="PRO_5042259690" description="DUF7223 domain-containing protein" evidence="1">
    <location>
        <begin position="17"/>
        <end position="575"/>
    </location>
</feature>
<sequence length="575" mass="59031">MLSFVLLLPFASLVTAANNWAVPCVGGTCSYDLPATNSSQASGTVTVWSSNTDAISDITTAANWEILGCDPHATSQNIRIVCNTDASNAHCGHLFSGAGAVNKIIRLPESCGGNAFARISKVSVAKNQNIPRHIASRIVRRGSTKQQVHAISFDTNFAAVDHSKSGNVNIAIQGANFPGAASATPLSPPSRRDSRLAQRGLFSSIKQSVSSILHNSISANKNFNLPPINFNKDVVLLDKSVKCGPVTASLKADLNANAHATAGVVVAAHGTILPPKLTDFSVIATLNGNVQGTLDLTADVTGTIDSGKLPLVNIGIPGFDLPGILTVGPSFQVDAELTAAFDVQTDLNVGINLNVVNAQLAFPAGSSAAPGGNSLSLGDTPLTLSASPSVKATGSATAHLIPSLNLGVSALNGIASAEVFLAMDANAALKLSLEATASAKASTALTAQATGKKAREHQEFSEIDERAATADFGGCFEVDAGIDVNVGATGSFFGLFKQNVQSSLFHKSFVILKKCFGSSAVQRRSLYAISQLTASMAERDLGLDRRAGLSCASSSAKTPAPLSSGTVKAAAIKAA</sequence>
<dbReference type="Pfam" id="PF23865">
    <property type="entry name" value="DUF7223"/>
    <property type="match status" value="1"/>
</dbReference>
<dbReference type="Proteomes" id="UP001295794">
    <property type="component" value="Unassembled WGS sequence"/>
</dbReference>
<gene>
    <name evidence="3" type="ORF">MYCIT1_LOCUS21608</name>
</gene>
<keyword evidence="1" id="KW-0732">Signal</keyword>
<evidence type="ECO:0000313" key="3">
    <source>
        <dbReference type="EMBL" id="CAK5274412.1"/>
    </source>
</evidence>
<evidence type="ECO:0000256" key="1">
    <source>
        <dbReference type="SAM" id="SignalP"/>
    </source>
</evidence>
<protein>
    <recommendedName>
        <fullName evidence="2">DUF7223 domain-containing protein</fullName>
    </recommendedName>
</protein>
<reference evidence="3" key="1">
    <citation type="submission" date="2023-11" db="EMBL/GenBank/DDBJ databases">
        <authorList>
            <person name="De Vega J J."/>
            <person name="De Vega J J."/>
        </authorList>
    </citation>
    <scope>NUCLEOTIDE SEQUENCE</scope>
</reference>